<comment type="caution">
    <text evidence="1">The sequence shown here is derived from an EMBL/GenBank/DDBJ whole genome shotgun (WGS) entry which is preliminary data.</text>
</comment>
<dbReference type="RefSeq" id="WP_093153952.1">
    <property type="nucleotide sequence ID" value="NZ_FNBW01000018.1"/>
</dbReference>
<dbReference type="OrthoDB" id="2560571at2"/>
<accession>A0A8G2BLV0</accession>
<dbReference type="GO" id="GO:0005506">
    <property type="term" value="F:iron ion binding"/>
    <property type="evidence" value="ECO:0007669"/>
    <property type="project" value="UniProtKB-ARBA"/>
</dbReference>
<evidence type="ECO:0000313" key="1">
    <source>
        <dbReference type="EMBL" id="SDG45729.1"/>
    </source>
</evidence>
<sequence>MTSSPLPETTIDHFRRDGAVKLSGVFDKDWIAELRDGIDRNMREPGTYAKEYTPEGKPGYFFGDYCNWQRIPEYDRFLKDSPAADVAGQLMGARKVVLFHEHVLVKEPGTEERTPWHHDQPYYCIEGTQTCSLWIPLDPVPREVCVEFVAGSHTWGKRFLPTKFKGEAYERGDEGLEPLPDIELQRGEHTILGWDMEPGDAIAFSFLTVHGAPGNPGTGGNRRRAFAARFCGDDVVYVKRKGEVSPPFPDVRLNHGDPLRGEEFPVLRG</sequence>
<gene>
    <name evidence="1" type="ORF">SAMN05660686_04464</name>
</gene>
<dbReference type="InterPro" id="IPR008775">
    <property type="entry name" value="Phytyl_CoA_dOase-like"/>
</dbReference>
<dbReference type="Gene3D" id="2.60.120.620">
    <property type="entry name" value="q2cbj1_9rhob like domain"/>
    <property type="match status" value="1"/>
</dbReference>
<dbReference type="Proteomes" id="UP000198615">
    <property type="component" value="Unassembled WGS sequence"/>
</dbReference>
<keyword evidence="2" id="KW-1185">Reference proteome</keyword>
<dbReference type="SUPFAM" id="SSF51197">
    <property type="entry name" value="Clavaminate synthase-like"/>
    <property type="match status" value="1"/>
</dbReference>
<organism evidence="1 2">
    <name type="scientific">Thalassobaculum litoreum DSM 18839</name>
    <dbReference type="NCBI Taxonomy" id="1123362"/>
    <lineage>
        <taxon>Bacteria</taxon>
        <taxon>Pseudomonadati</taxon>
        <taxon>Pseudomonadota</taxon>
        <taxon>Alphaproteobacteria</taxon>
        <taxon>Rhodospirillales</taxon>
        <taxon>Thalassobaculaceae</taxon>
        <taxon>Thalassobaculum</taxon>
    </lineage>
</organism>
<evidence type="ECO:0000313" key="2">
    <source>
        <dbReference type="Proteomes" id="UP000198615"/>
    </source>
</evidence>
<dbReference type="Pfam" id="PF05721">
    <property type="entry name" value="PhyH"/>
    <property type="match status" value="1"/>
</dbReference>
<reference evidence="1 2" key="1">
    <citation type="submission" date="2016-10" db="EMBL/GenBank/DDBJ databases">
        <authorList>
            <person name="Varghese N."/>
            <person name="Submissions S."/>
        </authorList>
    </citation>
    <scope>NUCLEOTIDE SEQUENCE [LARGE SCALE GENOMIC DNA]</scope>
    <source>
        <strain evidence="1 2">DSM 18839</strain>
    </source>
</reference>
<dbReference type="AlphaFoldDB" id="A0A8G2BLV0"/>
<dbReference type="PANTHER" id="PTHR20883">
    <property type="entry name" value="PHYTANOYL-COA DIOXYGENASE DOMAIN CONTAINING 1"/>
    <property type="match status" value="1"/>
</dbReference>
<proteinExistence type="predicted"/>
<dbReference type="PANTHER" id="PTHR20883:SF49">
    <property type="entry name" value="PHYTANOYL-COA DIOXYGENASE"/>
    <property type="match status" value="1"/>
</dbReference>
<dbReference type="EMBL" id="FNBW01000018">
    <property type="protein sequence ID" value="SDG45729.1"/>
    <property type="molecule type" value="Genomic_DNA"/>
</dbReference>
<dbReference type="GO" id="GO:0016706">
    <property type="term" value="F:2-oxoglutarate-dependent dioxygenase activity"/>
    <property type="evidence" value="ECO:0007669"/>
    <property type="project" value="UniProtKB-ARBA"/>
</dbReference>
<protein>
    <submittedName>
        <fullName evidence="1">Phytanoyl-CoA dioxygenase (PhyH)</fullName>
    </submittedName>
</protein>
<name>A0A8G2BLV0_9PROT</name>
<keyword evidence="1" id="KW-0560">Oxidoreductase</keyword>
<keyword evidence="1" id="KW-0223">Dioxygenase</keyword>